<sequence>MPLLEVIAIVRKIFFLAKRTIKTSAILPAIRSLATVTMMTLLPSTKVITDKSALQIVDSRTGLEYDIPIKINAVRAVIFKHIKATKKEAVTKSYDYPHDDLRILDSGSGNTAVPGSKITFVNVKVPFCSLLKLEGQFRDISEVLQRRKKRKK</sequence>
<gene>
    <name evidence="1" type="ORF">HETSPECPRED_002199</name>
</gene>
<name>A0A8H3J423_9LECA</name>
<accession>A0A8H3J423</accession>
<organism evidence="1 2">
    <name type="scientific">Heterodermia speciosa</name>
    <dbReference type="NCBI Taxonomy" id="116794"/>
    <lineage>
        <taxon>Eukaryota</taxon>
        <taxon>Fungi</taxon>
        <taxon>Dikarya</taxon>
        <taxon>Ascomycota</taxon>
        <taxon>Pezizomycotina</taxon>
        <taxon>Lecanoromycetes</taxon>
        <taxon>OSLEUM clade</taxon>
        <taxon>Lecanoromycetidae</taxon>
        <taxon>Caliciales</taxon>
        <taxon>Physciaceae</taxon>
        <taxon>Heterodermia</taxon>
    </lineage>
</organism>
<protein>
    <submittedName>
        <fullName evidence="1">Uncharacterized protein</fullName>
    </submittedName>
</protein>
<reference evidence="1" key="1">
    <citation type="submission" date="2021-03" db="EMBL/GenBank/DDBJ databases">
        <authorList>
            <person name="Tagirdzhanova G."/>
        </authorList>
    </citation>
    <scope>NUCLEOTIDE SEQUENCE</scope>
</reference>
<evidence type="ECO:0000313" key="2">
    <source>
        <dbReference type="Proteomes" id="UP000664521"/>
    </source>
</evidence>
<dbReference type="EMBL" id="CAJPDS010000147">
    <property type="protein sequence ID" value="CAF9940199.1"/>
    <property type="molecule type" value="Genomic_DNA"/>
</dbReference>
<keyword evidence="2" id="KW-1185">Reference proteome</keyword>
<evidence type="ECO:0000313" key="1">
    <source>
        <dbReference type="EMBL" id="CAF9940199.1"/>
    </source>
</evidence>
<comment type="caution">
    <text evidence="1">The sequence shown here is derived from an EMBL/GenBank/DDBJ whole genome shotgun (WGS) entry which is preliminary data.</text>
</comment>
<dbReference type="Proteomes" id="UP000664521">
    <property type="component" value="Unassembled WGS sequence"/>
</dbReference>
<dbReference type="AlphaFoldDB" id="A0A8H3J423"/>
<dbReference type="OrthoDB" id="435022at2759"/>
<proteinExistence type="predicted"/>